<dbReference type="PANTHER" id="PTHR31480">
    <property type="entry name" value="BIFUNCTIONAL LYCOPENE CYCLASE/PHYTOENE SYNTHASE"/>
    <property type="match status" value="1"/>
</dbReference>
<dbReference type="Proteomes" id="UP000318815">
    <property type="component" value="Unassembled WGS sequence"/>
</dbReference>
<evidence type="ECO:0000256" key="1">
    <source>
        <dbReference type="ARBA" id="ARBA00022679"/>
    </source>
</evidence>
<dbReference type="Pfam" id="PF00494">
    <property type="entry name" value="SQS_PSY"/>
    <property type="match status" value="1"/>
</dbReference>
<dbReference type="SFLD" id="SFLDG01212">
    <property type="entry name" value="Phytoene_synthase_like"/>
    <property type="match status" value="1"/>
</dbReference>
<organism evidence="2 3">
    <name type="scientific">Chitinophaga pinensis</name>
    <dbReference type="NCBI Taxonomy" id="79329"/>
    <lineage>
        <taxon>Bacteria</taxon>
        <taxon>Pseudomonadati</taxon>
        <taxon>Bacteroidota</taxon>
        <taxon>Chitinophagia</taxon>
        <taxon>Chitinophagales</taxon>
        <taxon>Chitinophagaceae</taxon>
        <taxon>Chitinophaga</taxon>
    </lineage>
</organism>
<keyword evidence="3" id="KW-1185">Reference proteome</keyword>
<comment type="caution">
    <text evidence="2">The sequence shown here is derived from an EMBL/GenBank/DDBJ whole genome shotgun (WGS) entry which is preliminary data.</text>
</comment>
<gene>
    <name evidence="2" type="ORF">FEF09_17840</name>
</gene>
<dbReference type="PROSITE" id="PS01045">
    <property type="entry name" value="SQUALEN_PHYTOEN_SYN_2"/>
    <property type="match status" value="1"/>
</dbReference>
<dbReference type="RefSeq" id="WP_146306371.1">
    <property type="nucleotide sequence ID" value="NZ_VOHS01000018.1"/>
</dbReference>
<dbReference type="InterPro" id="IPR002060">
    <property type="entry name" value="Squ/phyt_synthse"/>
</dbReference>
<sequence>MKALFDRVSAACSKLTTKAYSTSFSLGIRLLAGKFHAPIYGIYGFVRFADEIVDSFHEYPKAELLHDFREQTYRAIRDKISLNPILNSFQQVVHTYHIEQELIDTFLDSMEMDLQQHFYTRSIYEKYILGSAEVVGLMCLKVFTDGNHAMYEQLKYPAMKLGAAFQKVNFLRDVRTDSQELGRHYFPQINLNNFSCQDKAAIEAEIACDFNEALEGIKALPMSSRKGVYLAYAYYRVLFNKIRNLPPQKIMTERIRVANSHKIGIMLQTMLLQVR</sequence>
<dbReference type="EMBL" id="VOHS01000018">
    <property type="protein sequence ID" value="TWV99135.1"/>
    <property type="molecule type" value="Genomic_DNA"/>
</dbReference>
<dbReference type="OrthoDB" id="9787280at2"/>
<dbReference type="InterPro" id="IPR008949">
    <property type="entry name" value="Isoprenoid_synthase_dom_sf"/>
</dbReference>
<accession>A0A5C6LUK0</accession>
<proteinExistence type="predicted"/>
<dbReference type="Gene3D" id="1.10.600.10">
    <property type="entry name" value="Farnesyl Diphosphate Synthase"/>
    <property type="match status" value="1"/>
</dbReference>
<dbReference type="InterPro" id="IPR044843">
    <property type="entry name" value="Trans_IPPS_bact-type"/>
</dbReference>
<dbReference type="SFLD" id="SFLDG01018">
    <property type="entry name" value="Squalene/Phytoene_Synthase_Lik"/>
    <property type="match status" value="1"/>
</dbReference>
<protein>
    <submittedName>
        <fullName evidence="2">Phytoene/squalene synthase family protein</fullName>
    </submittedName>
</protein>
<dbReference type="GO" id="GO:0004311">
    <property type="term" value="F:geranylgeranyl diphosphate synthase activity"/>
    <property type="evidence" value="ECO:0007669"/>
    <property type="project" value="InterPro"/>
</dbReference>
<dbReference type="SUPFAM" id="SSF48576">
    <property type="entry name" value="Terpenoid synthases"/>
    <property type="match status" value="1"/>
</dbReference>
<dbReference type="GO" id="GO:0016117">
    <property type="term" value="P:carotenoid biosynthetic process"/>
    <property type="evidence" value="ECO:0007669"/>
    <property type="project" value="UniProtKB-ARBA"/>
</dbReference>
<dbReference type="InterPro" id="IPR033904">
    <property type="entry name" value="Trans_IPPS_HH"/>
</dbReference>
<dbReference type="CDD" id="cd00683">
    <property type="entry name" value="Trans_IPPS_HH"/>
    <property type="match status" value="1"/>
</dbReference>
<reference evidence="2 3" key="1">
    <citation type="submission" date="2019-08" db="EMBL/GenBank/DDBJ databases">
        <title>Whole genome sequencing of chitin degrading bacteria Chitinophaga pinensis YS16.</title>
        <authorList>
            <person name="Singh R.P."/>
            <person name="Manchanda G."/>
            <person name="Maurya I.K."/>
            <person name="Joshi N.K."/>
            <person name="Srivastava A.K."/>
        </authorList>
    </citation>
    <scope>NUCLEOTIDE SEQUENCE [LARGE SCALE GENOMIC DNA]</scope>
    <source>
        <strain evidence="2 3">YS-16</strain>
    </source>
</reference>
<name>A0A5C6LUK0_9BACT</name>
<evidence type="ECO:0000313" key="3">
    <source>
        <dbReference type="Proteomes" id="UP000318815"/>
    </source>
</evidence>
<dbReference type="AlphaFoldDB" id="A0A5C6LUK0"/>
<dbReference type="SFLD" id="SFLDS00005">
    <property type="entry name" value="Isoprenoid_Synthase_Type_I"/>
    <property type="match status" value="1"/>
</dbReference>
<evidence type="ECO:0000313" key="2">
    <source>
        <dbReference type="EMBL" id="TWV99135.1"/>
    </source>
</evidence>
<dbReference type="GO" id="GO:0051996">
    <property type="term" value="F:squalene synthase [NAD(P)H] activity"/>
    <property type="evidence" value="ECO:0007669"/>
    <property type="project" value="InterPro"/>
</dbReference>
<dbReference type="InterPro" id="IPR019845">
    <property type="entry name" value="Squalene/phytoene_synthase_CS"/>
</dbReference>
<keyword evidence="1" id="KW-0808">Transferase</keyword>